<dbReference type="InterPro" id="IPR010666">
    <property type="entry name" value="Znf_GRF"/>
</dbReference>
<keyword evidence="3" id="KW-0862">Zinc</keyword>
<keyword evidence="8" id="KW-1185">Reference proteome</keyword>
<evidence type="ECO:0000256" key="4">
    <source>
        <dbReference type="PROSITE-ProRule" id="PRU01343"/>
    </source>
</evidence>
<evidence type="ECO:0000259" key="6">
    <source>
        <dbReference type="PROSITE" id="PS51999"/>
    </source>
</evidence>
<comment type="caution">
    <text evidence="7">The sequence shown here is derived from an EMBL/GenBank/DDBJ whole genome shotgun (WGS) entry which is preliminary data.</text>
</comment>
<organism evidence="7 8">
    <name type="scientific">Pocillopora damicornis</name>
    <name type="common">Cauliflower coral</name>
    <name type="synonym">Millepora damicornis</name>
    <dbReference type="NCBI Taxonomy" id="46731"/>
    <lineage>
        <taxon>Eukaryota</taxon>
        <taxon>Metazoa</taxon>
        <taxon>Cnidaria</taxon>
        <taxon>Anthozoa</taxon>
        <taxon>Hexacorallia</taxon>
        <taxon>Scleractinia</taxon>
        <taxon>Astrocoeniina</taxon>
        <taxon>Pocilloporidae</taxon>
        <taxon>Pocillopora</taxon>
    </lineage>
</organism>
<reference evidence="7 8" key="1">
    <citation type="journal article" date="2018" name="Sci. Rep.">
        <title>Comparative analysis of the Pocillopora damicornis genome highlights role of immune system in coral evolution.</title>
        <authorList>
            <person name="Cunning R."/>
            <person name="Bay R.A."/>
            <person name="Gillette P."/>
            <person name="Baker A.C."/>
            <person name="Traylor-Knowles N."/>
        </authorList>
    </citation>
    <scope>NUCLEOTIDE SEQUENCE [LARGE SCALE GENOMIC DNA]</scope>
    <source>
        <strain evidence="7">RSMAS</strain>
        <tissue evidence="7">Whole animal</tissue>
    </source>
</reference>
<keyword evidence="2 4" id="KW-0863">Zinc-finger</keyword>
<feature type="domain" description="GRF-type" evidence="6">
    <location>
        <begin position="132"/>
        <end position="171"/>
    </location>
</feature>
<evidence type="ECO:0000256" key="2">
    <source>
        <dbReference type="ARBA" id="ARBA00022771"/>
    </source>
</evidence>
<dbReference type="AlphaFoldDB" id="A0A3M6UPG0"/>
<evidence type="ECO:0000256" key="5">
    <source>
        <dbReference type="SAM" id="MobiDB-lite"/>
    </source>
</evidence>
<dbReference type="PANTHER" id="PTHR33680:SF1">
    <property type="entry name" value="OS05G0489500 PROTEIN"/>
    <property type="match status" value="1"/>
</dbReference>
<accession>A0A3M6UPG0</accession>
<dbReference type="Proteomes" id="UP000275408">
    <property type="component" value="Unassembled WGS sequence"/>
</dbReference>
<evidence type="ECO:0000313" key="7">
    <source>
        <dbReference type="EMBL" id="RMX55522.1"/>
    </source>
</evidence>
<dbReference type="EMBL" id="RCHS01001039">
    <property type="protein sequence ID" value="RMX55522.1"/>
    <property type="molecule type" value="Genomic_DNA"/>
</dbReference>
<gene>
    <name evidence="7" type="ORF">pdam_00022897</name>
</gene>
<evidence type="ECO:0000256" key="3">
    <source>
        <dbReference type="ARBA" id="ARBA00022833"/>
    </source>
</evidence>
<feature type="compositionally biased region" description="Polar residues" evidence="5">
    <location>
        <begin position="1"/>
        <end position="15"/>
    </location>
</feature>
<dbReference type="GO" id="GO:0008270">
    <property type="term" value="F:zinc ion binding"/>
    <property type="evidence" value="ECO:0007669"/>
    <property type="project" value="UniProtKB-KW"/>
</dbReference>
<protein>
    <recommendedName>
        <fullName evidence="6">GRF-type domain-containing protein</fullName>
    </recommendedName>
</protein>
<dbReference type="PANTHER" id="PTHR33680">
    <property type="entry name" value="OS07G0190500 PROTEIN"/>
    <property type="match status" value="1"/>
</dbReference>
<dbReference type="PROSITE" id="PS51999">
    <property type="entry name" value="ZF_GRF"/>
    <property type="match status" value="1"/>
</dbReference>
<keyword evidence="1" id="KW-0479">Metal-binding</keyword>
<evidence type="ECO:0000256" key="1">
    <source>
        <dbReference type="ARBA" id="ARBA00022723"/>
    </source>
</evidence>
<dbReference type="Pfam" id="PF06839">
    <property type="entry name" value="Zn_ribbon_GRF"/>
    <property type="match status" value="1"/>
</dbReference>
<feature type="region of interest" description="Disordered" evidence="5">
    <location>
        <begin position="1"/>
        <end position="56"/>
    </location>
</feature>
<evidence type="ECO:0000313" key="8">
    <source>
        <dbReference type="Proteomes" id="UP000275408"/>
    </source>
</evidence>
<name>A0A3M6UPG0_POCDA</name>
<sequence length="189" mass="21391">MATNMQDYSPINSLQKMVDTIPNGNVSSSGSEKKKAQKNKKKENMPPPSTLPQLQTTPAFAPNELLKEMGFDISSTTFTSSYSTVSPTTVTIMDEKKEWGVFTHRNEQNSYMGVLNRKVYDTYRKLKGTVMCECNNQASLKVSNSPQNPGRPLFACRNKGGCRFFQWADVGFTKKNEQLQKLFKEYGRF</sequence>
<proteinExistence type="predicted"/>